<evidence type="ECO:0000256" key="3">
    <source>
        <dbReference type="PROSITE-ProRule" id="PRU00023"/>
    </source>
</evidence>
<accession>A0A0H5RAW3</accession>
<feature type="non-terminal residue" evidence="4">
    <location>
        <position position="1"/>
    </location>
</feature>
<keyword evidence="1" id="KW-0677">Repeat</keyword>
<dbReference type="InterPro" id="IPR036770">
    <property type="entry name" value="Ankyrin_rpt-contain_sf"/>
</dbReference>
<evidence type="ECO:0000256" key="2">
    <source>
        <dbReference type="ARBA" id="ARBA00023043"/>
    </source>
</evidence>
<evidence type="ECO:0000313" key="4">
    <source>
        <dbReference type="EMBL" id="CRZ05609.1"/>
    </source>
</evidence>
<dbReference type="Pfam" id="PF12796">
    <property type="entry name" value="Ank_2"/>
    <property type="match status" value="1"/>
</dbReference>
<protein>
    <submittedName>
        <fullName evidence="4">Uncharacterized protein</fullName>
    </submittedName>
</protein>
<dbReference type="SMART" id="SM00248">
    <property type="entry name" value="ANK"/>
    <property type="match status" value="3"/>
</dbReference>
<dbReference type="GO" id="GO:0005829">
    <property type="term" value="C:cytosol"/>
    <property type="evidence" value="ECO:0007669"/>
    <property type="project" value="TreeGrafter"/>
</dbReference>
<dbReference type="InterPro" id="IPR002110">
    <property type="entry name" value="Ankyrin_rpt"/>
</dbReference>
<sequence>PKFEIASTSQFPLKMLRFMFSCFVVILVVLKFGASTSPEEVPIKLVHKQYRSVVSYLKLAIADEWASKIEDQDIARWFKENHIDHLYNGKNFLHVALDFNLEDMIQDLLVRGADPNVVDSNGNTALHLATAQPKSSDDVFRNIFEARCSSLTRPIMKVLANVGIKIPEIVNVRNDNRETALHVAVLNTQVWAVKYLWEIGASGTIKANEKTALQVAMGMIADGGSADVVEIYDLLLRFD</sequence>
<dbReference type="SUPFAM" id="SSF48403">
    <property type="entry name" value="Ankyrin repeat"/>
    <property type="match status" value="1"/>
</dbReference>
<dbReference type="PANTHER" id="PTHR46680:SF3">
    <property type="entry name" value="NF-KAPPA-B INHIBITOR CACTUS"/>
    <property type="match status" value="1"/>
</dbReference>
<evidence type="ECO:0000256" key="1">
    <source>
        <dbReference type="ARBA" id="ARBA00022737"/>
    </source>
</evidence>
<organism evidence="4">
    <name type="scientific">Spongospora subterranea</name>
    <dbReference type="NCBI Taxonomy" id="70186"/>
    <lineage>
        <taxon>Eukaryota</taxon>
        <taxon>Sar</taxon>
        <taxon>Rhizaria</taxon>
        <taxon>Endomyxa</taxon>
        <taxon>Phytomyxea</taxon>
        <taxon>Plasmodiophorida</taxon>
        <taxon>Plasmodiophoridae</taxon>
        <taxon>Spongospora</taxon>
    </lineage>
</organism>
<dbReference type="GO" id="GO:0051059">
    <property type="term" value="F:NF-kappaB binding"/>
    <property type="evidence" value="ECO:0007669"/>
    <property type="project" value="TreeGrafter"/>
</dbReference>
<keyword evidence="2 3" id="KW-0040">ANK repeat</keyword>
<dbReference type="PROSITE" id="PS50297">
    <property type="entry name" value="ANK_REP_REGION"/>
    <property type="match status" value="1"/>
</dbReference>
<dbReference type="PROSITE" id="PS50088">
    <property type="entry name" value="ANK_REPEAT"/>
    <property type="match status" value="1"/>
</dbReference>
<name>A0A0H5RAW3_9EUKA</name>
<proteinExistence type="predicted"/>
<dbReference type="EMBL" id="HACM01005167">
    <property type="protein sequence ID" value="CRZ05609.1"/>
    <property type="molecule type" value="Transcribed_RNA"/>
</dbReference>
<dbReference type="AlphaFoldDB" id="A0A0H5RAW3"/>
<dbReference type="PANTHER" id="PTHR46680">
    <property type="entry name" value="NF-KAPPA-B INHIBITOR ALPHA"/>
    <property type="match status" value="1"/>
</dbReference>
<dbReference type="InterPro" id="IPR051070">
    <property type="entry name" value="NF-kappa-B_inhibitor"/>
</dbReference>
<reference evidence="4" key="1">
    <citation type="submission" date="2015-04" db="EMBL/GenBank/DDBJ databases">
        <title>The genome sequence of the plant pathogenic Rhizarian Plasmodiophora brassicae reveals insights in its biotrophic life cycle and the origin of chitin synthesis.</title>
        <authorList>
            <person name="Schwelm A."/>
            <person name="Fogelqvist J."/>
            <person name="Knaust A."/>
            <person name="Julke S."/>
            <person name="Lilja T."/>
            <person name="Dhandapani V."/>
            <person name="Bonilla-Rosso G."/>
            <person name="Karlsson M."/>
            <person name="Shevchenko A."/>
            <person name="Choi S.R."/>
            <person name="Kim H.G."/>
            <person name="Park J.Y."/>
            <person name="Lim Y.P."/>
            <person name="Ludwig-Muller J."/>
            <person name="Dixelius C."/>
        </authorList>
    </citation>
    <scope>NUCLEOTIDE SEQUENCE</scope>
    <source>
        <tissue evidence="4">Potato root galls</tissue>
    </source>
</reference>
<feature type="repeat" description="ANK" evidence="3">
    <location>
        <begin position="88"/>
        <end position="120"/>
    </location>
</feature>
<dbReference type="Gene3D" id="1.25.40.20">
    <property type="entry name" value="Ankyrin repeat-containing domain"/>
    <property type="match status" value="1"/>
</dbReference>
<dbReference type="GO" id="GO:0071356">
    <property type="term" value="P:cellular response to tumor necrosis factor"/>
    <property type="evidence" value="ECO:0007669"/>
    <property type="project" value="TreeGrafter"/>
</dbReference>